<evidence type="ECO:0000313" key="2">
    <source>
        <dbReference type="EMBL" id="MDT7839759.1"/>
    </source>
</evidence>
<name>A0ABU3LKI2_9ACTN</name>
<evidence type="ECO:0008006" key="4">
    <source>
        <dbReference type="Google" id="ProtNLM"/>
    </source>
</evidence>
<dbReference type="EMBL" id="JAVTLL010000002">
    <property type="protein sequence ID" value="MDT7839759.1"/>
    <property type="molecule type" value="Genomic_DNA"/>
</dbReference>
<accession>A0ABU3LKI2</accession>
<dbReference type="Proteomes" id="UP001257948">
    <property type="component" value="Unassembled WGS sequence"/>
</dbReference>
<gene>
    <name evidence="2" type="ORF">RQC66_03345</name>
</gene>
<proteinExistence type="predicted"/>
<evidence type="ECO:0000256" key="1">
    <source>
        <dbReference type="SAM" id="MobiDB-lite"/>
    </source>
</evidence>
<feature type="compositionally biased region" description="Low complexity" evidence="1">
    <location>
        <begin position="284"/>
        <end position="297"/>
    </location>
</feature>
<sequence length="305" mass="32590">MTRRAALGELPVDGVAAGVGAASSLPWPAAAALNARYGAQASGLDGQERTCPWPPTTEMVQAHAATWFTKANAVLTLTGPETVGLRLPLPEGDRRQRSAPRARYPRASWTHRSIDGIAVSVETPVDSAASDVAHRVLHDRVTAALAERPTPVGPVETTVVPHDSKAVVRLLFTPAPADAIEEVAMPLLDIAAHAELFGTPDPDEDGRRRASDAVTPDDVRDAWRLAMSQAQLVVPSGQLLDLAGPDGRRLWYTSCWTWDELPPWGEKFHEPPHRRAFRCPAPPALSTRSASTRSSPSNGTAPSAS</sequence>
<evidence type="ECO:0000313" key="3">
    <source>
        <dbReference type="Proteomes" id="UP001257948"/>
    </source>
</evidence>
<organism evidence="2 3">
    <name type="scientific">Streptomyces justiciae</name>
    <dbReference type="NCBI Taxonomy" id="2780140"/>
    <lineage>
        <taxon>Bacteria</taxon>
        <taxon>Bacillati</taxon>
        <taxon>Actinomycetota</taxon>
        <taxon>Actinomycetes</taxon>
        <taxon>Kitasatosporales</taxon>
        <taxon>Streptomycetaceae</taxon>
        <taxon>Streptomyces</taxon>
    </lineage>
</organism>
<comment type="caution">
    <text evidence="2">The sequence shown here is derived from an EMBL/GenBank/DDBJ whole genome shotgun (WGS) entry which is preliminary data.</text>
</comment>
<reference evidence="3" key="1">
    <citation type="submission" date="2023-07" db="EMBL/GenBank/DDBJ databases">
        <title>Draft genome sequence of the endophytic actinobacterium Streptomyces justiciae WPN32, a potential antibiotic producer.</title>
        <authorList>
            <person name="Yasawong M."/>
            <person name="Pana W."/>
            <person name="Ganta P."/>
            <person name="Santapan N."/>
            <person name="Songngamsuk T."/>
            <person name="Phatcharaharikarn M."/>
            <person name="Kerdtoob S."/>
            <person name="Nantapong N."/>
        </authorList>
    </citation>
    <scope>NUCLEOTIDE SEQUENCE [LARGE SCALE GENOMIC DNA]</scope>
    <source>
        <strain evidence="3">WPN32</strain>
    </source>
</reference>
<feature type="region of interest" description="Disordered" evidence="1">
    <location>
        <begin position="86"/>
        <end position="106"/>
    </location>
</feature>
<feature type="region of interest" description="Disordered" evidence="1">
    <location>
        <begin position="271"/>
        <end position="305"/>
    </location>
</feature>
<keyword evidence="3" id="KW-1185">Reference proteome</keyword>
<protein>
    <recommendedName>
        <fullName evidence="4">DUF317 domain-containing protein</fullName>
    </recommendedName>
</protein>
<dbReference type="RefSeq" id="WP_314197807.1">
    <property type="nucleotide sequence ID" value="NZ_JAVTLL010000002.1"/>
</dbReference>